<keyword evidence="7" id="KW-0472">Membrane</keyword>
<protein>
    <recommendedName>
        <fullName evidence="2">Cell shape-determining protein MreC</fullName>
    </recommendedName>
    <alternativeName>
        <fullName evidence="4">Cell shape protein MreC</fullName>
    </alternativeName>
</protein>
<accession>A0A844YYM7</accession>
<keyword evidence="5" id="KW-0175">Coiled coil</keyword>
<comment type="similarity">
    <text evidence="1">Belongs to the MreC family.</text>
</comment>
<keyword evidence="7" id="KW-0812">Transmembrane</keyword>
<sequence length="345" mass="35311">MAPPAAHRSGANKRAQLGLFAGYVVAGSGALLGAFLLIISLWSPETFAGLRSMAADLASPAGRAGAAGRVESRSVFEAIGGYYRAGSRNAELEREIAIARVRLAEAEALRRENDRLKAVLRVTRGENRPVAVARLIGSTSSSARRFAYLSAGRTQGVRAGMPVTSPLGLVGRVLEAGSYSSRVLLLTDSESMVPVRRAGDDVLAFAEGRADGLLRVRLINLGINPLKVGDVFVTSGAGGLFRPGIAVAVAVRITEDGAIAQLLSNPAASDVVTVEPIWQRPAVQALEVIDQGLPLPGASADAGAAPATGSPLPIPTPTATRTGSPTPVAPATPADQPPAAGPAAD</sequence>
<evidence type="ECO:0000256" key="6">
    <source>
        <dbReference type="SAM" id="MobiDB-lite"/>
    </source>
</evidence>
<comment type="caution">
    <text evidence="9">The sequence shown here is derived from an EMBL/GenBank/DDBJ whole genome shotgun (WGS) entry which is preliminary data.</text>
</comment>
<evidence type="ECO:0000256" key="7">
    <source>
        <dbReference type="SAM" id="Phobius"/>
    </source>
</evidence>
<feature type="region of interest" description="Disordered" evidence="6">
    <location>
        <begin position="297"/>
        <end position="345"/>
    </location>
</feature>
<gene>
    <name evidence="9" type="ORF">GRI99_10915</name>
</gene>
<dbReference type="PANTHER" id="PTHR34138">
    <property type="entry name" value="CELL SHAPE-DETERMINING PROTEIN MREC"/>
    <property type="match status" value="1"/>
</dbReference>
<dbReference type="PANTHER" id="PTHR34138:SF1">
    <property type="entry name" value="CELL SHAPE-DETERMINING PROTEIN MREC"/>
    <property type="match status" value="1"/>
</dbReference>
<dbReference type="InterPro" id="IPR055342">
    <property type="entry name" value="MreC_beta-barrel_core"/>
</dbReference>
<reference evidence="9 10" key="1">
    <citation type="submission" date="2019-12" db="EMBL/GenBank/DDBJ databases">
        <title>Genomic-based taxomic classification of the family Erythrobacteraceae.</title>
        <authorList>
            <person name="Xu L."/>
        </authorList>
    </citation>
    <scope>NUCLEOTIDE SEQUENCE [LARGE SCALE GENOMIC DNA]</scope>
    <source>
        <strain evidence="9 10">M0322</strain>
    </source>
</reference>
<evidence type="ECO:0000256" key="5">
    <source>
        <dbReference type="SAM" id="Coils"/>
    </source>
</evidence>
<dbReference type="InterPro" id="IPR007221">
    <property type="entry name" value="MreC"/>
</dbReference>
<dbReference type="OrthoDB" id="8478127at2"/>
<feature type="domain" description="Rod shape-determining protein MreC beta-barrel core" evidence="8">
    <location>
        <begin position="136"/>
        <end position="257"/>
    </location>
</feature>
<keyword evidence="3" id="KW-0133">Cell shape</keyword>
<dbReference type="InterPro" id="IPR042177">
    <property type="entry name" value="Cell/Rod_1"/>
</dbReference>
<dbReference type="InterPro" id="IPR042175">
    <property type="entry name" value="Cell/Rod_MreC_2"/>
</dbReference>
<dbReference type="EMBL" id="WTYV01000004">
    <property type="protein sequence ID" value="MXO72136.1"/>
    <property type="molecule type" value="Genomic_DNA"/>
</dbReference>
<feature type="transmembrane region" description="Helical" evidence="7">
    <location>
        <begin position="20"/>
        <end position="42"/>
    </location>
</feature>
<dbReference type="AlphaFoldDB" id="A0A844YYM7"/>
<feature type="compositionally biased region" description="Pro residues" evidence="6">
    <location>
        <begin position="327"/>
        <end position="345"/>
    </location>
</feature>
<name>A0A844YYM7_9SPHN</name>
<evidence type="ECO:0000256" key="2">
    <source>
        <dbReference type="ARBA" id="ARBA00013855"/>
    </source>
</evidence>
<evidence type="ECO:0000313" key="10">
    <source>
        <dbReference type="Proteomes" id="UP000466966"/>
    </source>
</evidence>
<dbReference type="RefSeq" id="WP_160772070.1">
    <property type="nucleotide sequence ID" value="NZ_WTYV01000004.1"/>
</dbReference>
<dbReference type="GO" id="GO:0005886">
    <property type="term" value="C:plasma membrane"/>
    <property type="evidence" value="ECO:0007669"/>
    <property type="project" value="TreeGrafter"/>
</dbReference>
<keyword evidence="10" id="KW-1185">Reference proteome</keyword>
<evidence type="ECO:0000256" key="3">
    <source>
        <dbReference type="ARBA" id="ARBA00022960"/>
    </source>
</evidence>
<dbReference type="GO" id="GO:0008360">
    <property type="term" value="P:regulation of cell shape"/>
    <property type="evidence" value="ECO:0007669"/>
    <property type="project" value="UniProtKB-KW"/>
</dbReference>
<feature type="compositionally biased region" description="Low complexity" evidence="6">
    <location>
        <begin position="297"/>
        <end position="311"/>
    </location>
</feature>
<dbReference type="Proteomes" id="UP000466966">
    <property type="component" value="Unassembled WGS sequence"/>
</dbReference>
<dbReference type="Gene3D" id="2.40.10.350">
    <property type="entry name" value="Rod shape-determining protein MreC, domain 2"/>
    <property type="match status" value="1"/>
</dbReference>
<evidence type="ECO:0000256" key="1">
    <source>
        <dbReference type="ARBA" id="ARBA00009369"/>
    </source>
</evidence>
<feature type="coiled-coil region" evidence="5">
    <location>
        <begin position="89"/>
        <end position="126"/>
    </location>
</feature>
<dbReference type="Pfam" id="PF04085">
    <property type="entry name" value="MreC"/>
    <property type="match status" value="1"/>
</dbReference>
<dbReference type="Gene3D" id="2.40.10.340">
    <property type="entry name" value="Rod shape-determining protein MreC, domain 1"/>
    <property type="match status" value="1"/>
</dbReference>
<evidence type="ECO:0000313" key="9">
    <source>
        <dbReference type="EMBL" id="MXO72136.1"/>
    </source>
</evidence>
<evidence type="ECO:0000259" key="8">
    <source>
        <dbReference type="Pfam" id="PF04085"/>
    </source>
</evidence>
<evidence type="ECO:0000256" key="4">
    <source>
        <dbReference type="ARBA" id="ARBA00032089"/>
    </source>
</evidence>
<organism evidence="9 10">
    <name type="scientific">Alteraurantiacibacter buctensis</name>
    <dbReference type="NCBI Taxonomy" id="1503981"/>
    <lineage>
        <taxon>Bacteria</taxon>
        <taxon>Pseudomonadati</taxon>
        <taxon>Pseudomonadota</taxon>
        <taxon>Alphaproteobacteria</taxon>
        <taxon>Sphingomonadales</taxon>
        <taxon>Erythrobacteraceae</taxon>
        <taxon>Alteraurantiacibacter</taxon>
    </lineage>
</organism>
<proteinExistence type="inferred from homology"/>
<keyword evidence="7" id="KW-1133">Transmembrane helix</keyword>